<dbReference type="GO" id="GO:0015501">
    <property type="term" value="F:glutamate:sodium symporter activity"/>
    <property type="evidence" value="ECO:0007669"/>
    <property type="project" value="TreeGrafter"/>
</dbReference>
<dbReference type="OrthoDB" id="5877963at2759"/>
<feature type="transmembrane region" description="Helical" evidence="6">
    <location>
        <begin position="594"/>
        <end position="617"/>
    </location>
</feature>
<feature type="transmembrane region" description="Helical" evidence="6">
    <location>
        <begin position="89"/>
        <end position="113"/>
    </location>
</feature>
<dbReference type="PANTHER" id="PTHR11958:SF63">
    <property type="entry name" value="AMINO ACID TRANSPORTER"/>
    <property type="match status" value="1"/>
</dbReference>
<sequence>MESEKKDELTTAMEDGFSSSSGSGYTDSLETDSDKSGGKKWKKFVTAENILLIFLILSVVFGFLAGWLIGRDRDFTQDQINYLSFPGTLFLNMLKMMIIPLIVASLITSLASLDSAMSGKLGYRAVIYYMTTTLIAVFLGIFLVLMIKPGARGKSDNYEGEPEDEVSGVYAFLDLILNMFPANIVEACFRTYKTEAVKNIIPDVITSDEIMNLTLASGMTVAHTLSLLQGKVSLLSTKTTEFKTGIMDASTVQADLNPFLTMMNENYDSFGTFNSTLHGVDNSVDTDTFNNHVAQFKSQVDMFQAFVNGLSGTLMHDELLKVQNYTTDVLSLSIMTQDEMLKLTKGLTVSYDDTLLLDIADPMLTTMMSLDNVLYILKPMDQAAIARDLNSQLMEIIELSGNANKTGDAEKLNQAVNAMTVQMLNVMLGALHTMDAKNTLKMAQITQNLASLTVNVMYMMDYDTVSSLDALNDISKLLDDMSVIIMDLAKLTSAPKTGGIDSMLQLEALLTDLNAILADLTNILHESSDYAVWHMGNATDTVEIVNTGGYVYNMNILGLVVFSIAFGIVVGRLGDDGKVVLQFFRATNEAVMKLVGLIMWYAPIGIFFLITGAMVGIDNWPELLESLGLYMATVLGGLAIHGIIILPLLYFIFVRRNPFTYLGGVTQALFTALGTSSSIQYFTTYLR</sequence>
<comment type="subcellular location">
    <subcellularLocation>
        <location evidence="1 6">Membrane</location>
        <topology evidence="1 6">Multi-pass membrane protein</topology>
    </subcellularLocation>
</comment>
<accession>A0A9Q1C962</accession>
<keyword evidence="5 6" id="KW-0472">Membrane</keyword>
<dbReference type="EMBL" id="JAIZAY010000006">
    <property type="protein sequence ID" value="KAJ8040326.1"/>
    <property type="molecule type" value="Genomic_DNA"/>
</dbReference>
<dbReference type="InterPro" id="IPR036458">
    <property type="entry name" value="Na:dicarbo_symporter_sf"/>
</dbReference>
<evidence type="ECO:0000256" key="7">
    <source>
        <dbReference type="SAM" id="MobiDB-lite"/>
    </source>
</evidence>
<feature type="transmembrane region" description="Helical" evidence="6">
    <location>
        <begin position="550"/>
        <end position="573"/>
    </location>
</feature>
<dbReference type="AlphaFoldDB" id="A0A9Q1C962"/>
<organism evidence="8 9">
    <name type="scientific">Holothuria leucospilota</name>
    <name type="common">Black long sea cucumber</name>
    <name type="synonym">Mertensiothuria leucospilota</name>
    <dbReference type="NCBI Taxonomy" id="206669"/>
    <lineage>
        <taxon>Eukaryota</taxon>
        <taxon>Metazoa</taxon>
        <taxon>Echinodermata</taxon>
        <taxon>Eleutherozoa</taxon>
        <taxon>Echinozoa</taxon>
        <taxon>Holothuroidea</taxon>
        <taxon>Aspidochirotacea</taxon>
        <taxon>Aspidochirotida</taxon>
        <taxon>Holothuriidae</taxon>
        <taxon>Holothuria</taxon>
    </lineage>
</organism>
<feature type="region of interest" description="Disordered" evidence="7">
    <location>
        <begin position="1"/>
        <end position="38"/>
    </location>
</feature>
<dbReference type="Gene3D" id="1.10.3860.10">
    <property type="entry name" value="Sodium:dicarboxylate symporter"/>
    <property type="match status" value="2"/>
</dbReference>
<dbReference type="GO" id="GO:0005886">
    <property type="term" value="C:plasma membrane"/>
    <property type="evidence" value="ECO:0007669"/>
    <property type="project" value="TreeGrafter"/>
</dbReference>
<evidence type="ECO:0000313" key="9">
    <source>
        <dbReference type="Proteomes" id="UP001152320"/>
    </source>
</evidence>
<comment type="caution">
    <text evidence="8">The sequence shown here is derived from an EMBL/GenBank/DDBJ whole genome shotgun (WGS) entry which is preliminary data.</text>
</comment>
<dbReference type="InterPro" id="IPR001991">
    <property type="entry name" value="Na-dicarboxylate_symporter"/>
</dbReference>
<evidence type="ECO:0000256" key="3">
    <source>
        <dbReference type="ARBA" id="ARBA00022692"/>
    </source>
</evidence>
<feature type="transmembrane region" description="Helical" evidence="6">
    <location>
        <begin position="659"/>
        <end position="682"/>
    </location>
</feature>
<name>A0A9Q1C962_HOLLE</name>
<evidence type="ECO:0000313" key="8">
    <source>
        <dbReference type="EMBL" id="KAJ8040326.1"/>
    </source>
</evidence>
<comment type="similarity">
    <text evidence="6">Belongs to the dicarboxylate/amino acid:cation symporter (DAACS) (TC 2.A.23) family.</text>
</comment>
<evidence type="ECO:0000256" key="2">
    <source>
        <dbReference type="ARBA" id="ARBA00022448"/>
    </source>
</evidence>
<reference evidence="8" key="1">
    <citation type="submission" date="2021-10" db="EMBL/GenBank/DDBJ databases">
        <title>Tropical sea cucumber genome reveals ecological adaptation and Cuvierian tubules defense mechanism.</title>
        <authorList>
            <person name="Chen T."/>
        </authorList>
    </citation>
    <scope>NUCLEOTIDE SEQUENCE</scope>
    <source>
        <strain evidence="8">Nanhai2018</strain>
        <tissue evidence="8">Muscle</tissue>
    </source>
</reference>
<dbReference type="Pfam" id="PF00375">
    <property type="entry name" value="SDF"/>
    <property type="match status" value="2"/>
</dbReference>
<keyword evidence="6" id="KW-0769">Symport</keyword>
<keyword evidence="9" id="KW-1185">Reference proteome</keyword>
<dbReference type="PRINTS" id="PR00173">
    <property type="entry name" value="EDTRNSPORT"/>
</dbReference>
<evidence type="ECO:0000256" key="6">
    <source>
        <dbReference type="RuleBase" id="RU361216"/>
    </source>
</evidence>
<evidence type="ECO:0000256" key="1">
    <source>
        <dbReference type="ARBA" id="ARBA00004141"/>
    </source>
</evidence>
<dbReference type="InterPro" id="IPR050746">
    <property type="entry name" value="DAACS"/>
</dbReference>
<dbReference type="SUPFAM" id="SSF118215">
    <property type="entry name" value="Proton glutamate symport protein"/>
    <property type="match status" value="2"/>
</dbReference>
<dbReference type="Proteomes" id="UP001152320">
    <property type="component" value="Chromosome 6"/>
</dbReference>
<gene>
    <name evidence="8" type="ORF">HOLleu_14585</name>
</gene>
<feature type="transmembrane region" description="Helical" evidence="6">
    <location>
        <begin position="125"/>
        <end position="147"/>
    </location>
</feature>
<protein>
    <recommendedName>
        <fullName evidence="6">Amino acid transporter</fullName>
    </recommendedName>
</protein>
<dbReference type="GO" id="GO:0015175">
    <property type="term" value="F:neutral L-amino acid transmembrane transporter activity"/>
    <property type="evidence" value="ECO:0007669"/>
    <property type="project" value="TreeGrafter"/>
</dbReference>
<feature type="transmembrane region" description="Helical" evidence="6">
    <location>
        <begin position="629"/>
        <end position="652"/>
    </location>
</feature>
<dbReference type="GO" id="GO:0005313">
    <property type="term" value="F:L-glutamate transmembrane transporter activity"/>
    <property type="evidence" value="ECO:0007669"/>
    <property type="project" value="TreeGrafter"/>
</dbReference>
<keyword evidence="2 6" id="KW-0813">Transport</keyword>
<proteinExistence type="inferred from homology"/>
<evidence type="ECO:0000256" key="5">
    <source>
        <dbReference type="ARBA" id="ARBA00023136"/>
    </source>
</evidence>
<dbReference type="PANTHER" id="PTHR11958">
    <property type="entry name" value="SODIUM/DICARBOXYLATE SYMPORTER-RELATED"/>
    <property type="match status" value="1"/>
</dbReference>
<evidence type="ECO:0000256" key="4">
    <source>
        <dbReference type="ARBA" id="ARBA00022989"/>
    </source>
</evidence>
<keyword evidence="3 6" id="KW-0812">Transmembrane</keyword>
<feature type="transmembrane region" description="Helical" evidence="6">
    <location>
        <begin position="49"/>
        <end position="69"/>
    </location>
</feature>
<keyword evidence="4 6" id="KW-1133">Transmembrane helix</keyword>